<dbReference type="AlphaFoldDB" id="A0A3P6R6N5"/>
<organism evidence="2 3">
    <name type="scientific">Dibothriocephalus latus</name>
    <name type="common">Fish tapeworm</name>
    <name type="synonym">Diphyllobothrium latum</name>
    <dbReference type="NCBI Taxonomy" id="60516"/>
    <lineage>
        <taxon>Eukaryota</taxon>
        <taxon>Metazoa</taxon>
        <taxon>Spiralia</taxon>
        <taxon>Lophotrochozoa</taxon>
        <taxon>Platyhelminthes</taxon>
        <taxon>Cestoda</taxon>
        <taxon>Eucestoda</taxon>
        <taxon>Diphyllobothriidea</taxon>
        <taxon>Diphyllobothriidae</taxon>
        <taxon>Dibothriocephalus</taxon>
    </lineage>
</organism>
<feature type="region of interest" description="Disordered" evidence="1">
    <location>
        <begin position="1"/>
        <end position="45"/>
    </location>
</feature>
<feature type="region of interest" description="Disordered" evidence="1">
    <location>
        <begin position="115"/>
        <end position="145"/>
    </location>
</feature>
<feature type="compositionally biased region" description="Basic residues" evidence="1">
    <location>
        <begin position="66"/>
        <end position="75"/>
    </location>
</feature>
<protein>
    <submittedName>
        <fullName evidence="2">Uncharacterized protein</fullName>
    </submittedName>
</protein>
<feature type="compositionally biased region" description="Basic residues" evidence="1">
    <location>
        <begin position="1"/>
        <end position="11"/>
    </location>
</feature>
<evidence type="ECO:0000313" key="3">
    <source>
        <dbReference type="Proteomes" id="UP000281553"/>
    </source>
</evidence>
<feature type="region of interest" description="Disordered" evidence="1">
    <location>
        <begin position="61"/>
        <end position="95"/>
    </location>
</feature>
<dbReference type="EMBL" id="UYRU01004680">
    <property type="protein sequence ID" value="VDK37778.1"/>
    <property type="molecule type" value="Genomic_DNA"/>
</dbReference>
<dbReference type="OrthoDB" id="10542000at2759"/>
<feature type="compositionally biased region" description="Basic and acidic residues" evidence="1">
    <location>
        <begin position="76"/>
        <end position="87"/>
    </location>
</feature>
<keyword evidence="3" id="KW-1185">Reference proteome</keyword>
<evidence type="ECO:0000256" key="1">
    <source>
        <dbReference type="SAM" id="MobiDB-lite"/>
    </source>
</evidence>
<feature type="compositionally biased region" description="Basic residues" evidence="1">
    <location>
        <begin position="123"/>
        <end position="133"/>
    </location>
</feature>
<dbReference type="Proteomes" id="UP000281553">
    <property type="component" value="Unassembled WGS sequence"/>
</dbReference>
<name>A0A3P6R6N5_DIBLA</name>
<sequence>MPSAKKSKKFKQPTPAREPIECLHPTMLPSGQQVDGLGQEGMLHSPLGHLVTPEVLALAESPVLVKSKKKKKKKDKQGQENKTEKTKAKTKMKKKKKDLEALCESAISPGVKATEGLTASVKKSGKRGSKHAAKASDEPEPASDTVYNRTSFTIVFLVQFLG</sequence>
<proteinExistence type="predicted"/>
<evidence type="ECO:0000313" key="2">
    <source>
        <dbReference type="EMBL" id="VDK37778.1"/>
    </source>
</evidence>
<gene>
    <name evidence="2" type="ORF">DILT_LOCUS897</name>
</gene>
<accession>A0A3P6R6N5</accession>
<reference evidence="2 3" key="1">
    <citation type="submission" date="2018-11" db="EMBL/GenBank/DDBJ databases">
        <authorList>
            <consortium name="Pathogen Informatics"/>
        </authorList>
    </citation>
    <scope>NUCLEOTIDE SEQUENCE [LARGE SCALE GENOMIC DNA]</scope>
</reference>